<dbReference type="Proteomes" id="UP000198959">
    <property type="component" value="Unassembled WGS sequence"/>
</dbReference>
<gene>
    <name evidence="1" type="ORF">GA0074692_4597</name>
</gene>
<keyword evidence="2" id="KW-1185">Reference proteome</keyword>
<accession>A0A1C6T6E7</accession>
<name>A0A1C6T6E7_9ACTN</name>
<dbReference type="STRING" id="145854.GA0074692_4597"/>
<protein>
    <submittedName>
        <fullName evidence="1">Uncharacterized protein</fullName>
    </submittedName>
</protein>
<reference evidence="2" key="1">
    <citation type="submission" date="2016-06" db="EMBL/GenBank/DDBJ databases">
        <authorList>
            <person name="Varghese N."/>
            <person name="Submissions Spin"/>
        </authorList>
    </citation>
    <scope>NUCLEOTIDE SEQUENCE [LARGE SCALE GENOMIC DNA]</scope>
    <source>
        <strain evidence="2">DSM 43817</strain>
    </source>
</reference>
<dbReference type="EMBL" id="FMHW01000002">
    <property type="protein sequence ID" value="SCL37229.1"/>
    <property type="molecule type" value="Genomic_DNA"/>
</dbReference>
<dbReference type="AlphaFoldDB" id="A0A1C6T6E7"/>
<evidence type="ECO:0000313" key="2">
    <source>
        <dbReference type="Proteomes" id="UP000198959"/>
    </source>
</evidence>
<sequence>MVKSHSVIINRLILTNVAGVTERNGEMTLLVGIRA</sequence>
<proteinExistence type="predicted"/>
<organism evidence="1 2">
    <name type="scientific">Micromonospora pallida</name>
    <dbReference type="NCBI Taxonomy" id="145854"/>
    <lineage>
        <taxon>Bacteria</taxon>
        <taxon>Bacillati</taxon>
        <taxon>Actinomycetota</taxon>
        <taxon>Actinomycetes</taxon>
        <taxon>Micromonosporales</taxon>
        <taxon>Micromonosporaceae</taxon>
        <taxon>Micromonospora</taxon>
    </lineage>
</organism>
<evidence type="ECO:0000313" key="1">
    <source>
        <dbReference type="EMBL" id="SCL37229.1"/>
    </source>
</evidence>